<organism evidence="1 2">
    <name type="scientific">Vigna mungo</name>
    <name type="common">Black gram</name>
    <name type="synonym">Phaseolus mungo</name>
    <dbReference type="NCBI Taxonomy" id="3915"/>
    <lineage>
        <taxon>Eukaryota</taxon>
        <taxon>Viridiplantae</taxon>
        <taxon>Streptophyta</taxon>
        <taxon>Embryophyta</taxon>
        <taxon>Tracheophyta</taxon>
        <taxon>Spermatophyta</taxon>
        <taxon>Magnoliopsida</taxon>
        <taxon>eudicotyledons</taxon>
        <taxon>Gunneridae</taxon>
        <taxon>Pentapetalae</taxon>
        <taxon>rosids</taxon>
        <taxon>fabids</taxon>
        <taxon>Fabales</taxon>
        <taxon>Fabaceae</taxon>
        <taxon>Papilionoideae</taxon>
        <taxon>50 kb inversion clade</taxon>
        <taxon>NPAAA clade</taxon>
        <taxon>indigoferoid/millettioid clade</taxon>
        <taxon>Phaseoleae</taxon>
        <taxon>Vigna</taxon>
    </lineage>
</organism>
<dbReference type="AlphaFoldDB" id="A0AAQ3RSI6"/>
<feature type="non-terminal residue" evidence="1">
    <location>
        <position position="109"/>
    </location>
</feature>
<evidence type="ECO:0000313" key="1">
    <source>
        <dbReference type="EMBL" id="WVZ02611.1"/>
    </source>
</evidence>
<evidence type="ECO:0000313" key="2">
    <source>
        <dbReference type="Proteomes" id="UP001374535"/>
    </source>
</evidence>
<reference evidence="1 2" key="1">
    <citation type="journal article" date="2023" name="Life. Sci Alliance">
        <title>Evolutionary insights into 3D genome organization and epigenetic landscape of Vigna mungo.</title>
        <authorList>
            <person name="Junaid A."/>
            <person name="Singh B."/>
            <person name="Bhatia S."/>
        </authorList>
    </citation>
    <scope>NUCLEOTIDE SEQUENCE [LARGE SCALE GENOMIC DNA]</scope>
    <source>
        <strain evidence="1">Urdbean</strain>
    </source>
</reference>
<name>A0AAQ3RSI6_VIGMU</name>
<sequence>RWKNLWKGLTTLTFNFFFNGIRKYNTSVNHVLSNRDEFISLHKMFLRVFNSTRPKVLNNAIKYASEHHIQELTLFMDIKFQQTPNSFSPLVINCKSLTLLVIYSNSSPA</sequence>
<gene>
    <name evidence="1" type="ORF">V8G54_023417</name>
</gene>
<proteinExistence type="predicted"/>
<protein>
    <submittedName>
        <fullName evidence="1">Uncharacterized protein</fullName>
    </submittedName>
</protein>
<dbReference type="EMBL" id="CP144694">
    <property type="protein sequence ID" value="WVZ02611.1"/>
    <property type="molecule type" value="Genomic_DNA"/>
</dbReference>
<dbReference type="Proteomes" id="UP001374535">
    <property type="component" value="Chromosome 7"/>
</dbReference>
<feature type="non-terminal residue" evidence="1">
    <location>
        <position position="1"/>
    </location>
</feature>
<accession>A0AAQ3RSI6</accession>
<keyword evidence="2" id="KW-1185">Reference proteome</keyword>